<dbReference type="EMBL" id="QEKK01000004">
    <property type="protein sequence ID" value="PVY58581.1"/>
    <property type="molecule type" value="Genomic_DNA"/>
</dbReference>
<dbReference type="AlphaFoldDB" id="A0A2U1CCK3"/>
<proteinExistence type="predicted"/>
<dbReference type="RefSeq" id="WP_116721998.1">
    <property type="nucleotide sequence ID" value="NZ_CP011524.1"/>
</dbReference>
<dbReference type="Proteomes" id="UP000245778">
    <property type="component" value="Unassembled WGS sequence"/>
</dbReference>
<organism evidence="1 2">
    <name type="scientific">Intestinimonas butyriciproducens</name>
    <dbReference type="NCBI Taxonomy" id="1297617"/>
    <lineage>
        <taxon>Bacteria</taxon>
        <taxon>Bacillati</taxon>
        <taxon>Bacillota</taxon>
        <taxon>Clostridia</taxon>
        <taxon>Eubacteriales</taxon>
        <taxon>Intestinimonas</taxon>
    </lineage>
</organism>
<comment type="caution">
    <text evidence="1">The sequence shown here is derived from an EMBL/GenBank/DDBJ whole genome shotgun (WGS) entry which is preliminary data.</text>
</comment>
<sequence>MTTLEELEAAREAAIELQRRIEALPIGEQFRPRIDRIMSSIDEAFDFLQVTPEYQVFRDRLHELSSVLQEASELLGT</sequence>
<reference evidence="1 2" key="1">
    <citation type="submission" date="2018-04" db="EMBL/GenBank/DDBJ databases">
        <title>Genomic Encyclopedia of Type Strains, Phase IV (KMG-IV): sequencing the most valuable type-strain genomes for metagenomic binning, comparative biology and taxonomic classification.</title>
        <authorList>
            <person name="Goeker M."/>
        </authorList>
    </citation>
    <scope>NUCLEOTIDE SEQUENCE [LARGE SCALE GENOMIC DNA]</scope>
    <source>
        <strain evidence="1 2">DSM 26588</strain>
    </source>
</reference>
<evidence type="ECO:0000313" key="2">
    <source>
        <dbReference type="Proteomes" id="UP000245778"/>
    </source>
</evidence>
<protein>
    <submittedName>
        <fullName evidence="1">Uncharacterized protein</fullName>
    </submittedName>
</protein>
<dbReference type="GeneID" id="93228923"/>
<name>A0A2U1CCK3_9FIRM</name>
<accession>A0A2U1CCK3</accession>
<gene>
    <name evidence="1" type="ORF">C7373_104177</name>
</gene>
<evidence type="ECO:0000313" key="1">
    <source>
        <dbReference type="EMBL" id="PVY58581.1"/>
    </source>
</evidence>